<evidence type="ECO:0000256" key="12">
    <source>
        <dbReference type="PIRSR" id="PIRSR006816-2"/>
    </source>
</evidence>
<feature type="binding site" evidence="11">
    <location>
        <begin position="53"/>
        <end position="56"/>
    </location>
    <ligand>
        <name>FAD</name>
        <dbReference type="ChEBI" id="CHEBI:57692"/>
    </ligand>
</feature>
<keyword evidence="2" id="KW-0813">Transport</keyword>
<proteinExistence type="inferred from homology"/>
<dbReference type="Gene3D" id="2.10.240.10">
    <property type="entry name" value="Dihydroorotate dehydrogenase, electron transfer subunit"/>
    <property type="match status" value="1"/>
</dbReference>
<dbReference type="PIRSF" id="PIRSF006816">
    <property type="entry name" value="Cyc3_hyd_g"/>
    <property type="match status" value="1"/>
</dbReference>
<dbReference type="InterPro" id="IPR037117">
    <property type="entry name" value="Dihydroorotate_DH_ele_sf"/>
</dbReference>
<keyword evidence="8 12" id="KW-0408">Iron</keyword>
<dbReference type="PANTHER" id="PTHR43513:SF3">
    <property type="entry name" value="DIHYDROOROTATE DEHYDROGENASE B (NAD(+)), ELECTRON TRANSFER SUBUNIT-RELATED"/>
    <property type="match status" value="1"/>
</dbReference>
<feature type="binding site" evidence="12">
    <location>
        <position position="244"/>
    </location>
    <ligand>
        <name>[2Fe-2S] cluster</name>
        <dbReference type="ChEBI" id="CHEBI:190135"/>
    </ligand>
</feature>
<dbReference type="Gene3D" id="2.40.30.10">
    <property type="entry name" value="Translation factors"/>
    <property type="match status" value="1"/>
</dbReference>
<dbReference type="PRINTS" id="PR00410">
    <property type="entry name" value="PHEHYDRXLASE"/>
</dbReference>
<dbReference type="SUPFAM" id="SSF63380">
    <property type="entry name" value="Riboflavin synthase domain-like"/>
    <property type="match status" value="1"/>
</dbReference>
<dbReference type="InterPro" id="IPR019480">
    <property type="entry name" value="Dihydroorotate_DH_Fe-S-bd"/>
</dbReference>
<evidence type="ECO:0000256" key="2">
    <source>
        <dbReference type="ARBA" id="ARBA00022448"/>
    </source>
</evidence>
<dbReference type="InterPro" id="IPR012165">
    <property type="entry name" value="Cyt_c3_hydrogenase_gsu"/>
</dbReference>
<feature type="binding site" evidence="11">
    <location>
        <begin position="77"/>
        <end position="78"/>
    </location>
    <ligand>
        <name>FAD</name>
        <dbReference type="ChEBI" id="CHEBI:57692"/>
    </ligand>
</feature>
<comment type="similarity">
    <text evidence="1">Belongs to the PyrK family.</text>
</comment>
<gene>
    <name evidence="14" type="ORF">SPM_003335</name>
</gene>
<feature type="binding site" evidence="12">
    <location>
        <position position="224"/>
    </location>
    <ligand>
        <name>[2Fe-2S] cluster</name>
        <dbReference type="ChEBI" id="CHEBI:190135"/>
    </ligand>
</feature>
<protein>
    <submittedName>
        <fullName evidence="14">Dihydroorotate dehydrogenase</fullName>
    </submittedName>
</protein>
<reference evidence="14 15" key="1">
    <citation type="journal article" date="2012" name="J. Proteome Res.">
        <title>Application of Spiroplasma melliferum proteogenomic profiling for the discovery of virulence factors and pathogenicity mechanisms in host-associated spiroplasmas.</title>
        <authorList>
            <person name="Alexeev D."/>
            <person name="Kostrjukova E."/>
            <person name="Aliper A."/>
            <person name="Popenko A."/>
            <person name="Bazaleev N."/>
            <person name="Tyakht A."/>
            <person name="Selezneva O."/>
            <person name="Akopian T."/>
            <person name="Prichodko E."/>
            <person name="Kondratov I."/>
            <person name="Chukin M."/>
            <person name="Demina I."/>
            <person name="Galyamina M."/>
            <person name="Kamashev D."/>
            <person name="Vanyushkina A."/>
            <person name="Ladygina V."/>
            <person name="Levitskii S."/>
            <person name="Lazarev V."/>
            <person name="Govorun V."/>
        </authorList>
    </citation>
    <scope>NUCLEOTIDE SEQUENCE [LARGE SCALE GENOMIC DNA]</scope>
    <source>
        <strain evidence="14 15">KC3</strain>
    </source>
</reference>
<dbReference type="Proteomes" id="UP000004057">
    <property type="component" value="Unassembled WGS sequence"/>
</dbReference>
<keyword evidence="9 12" id="KW-0411">Iron-sulfur</keyword>
<evidence type="ECO:0000256" key="7">
    <source>
        <dbReference type="ARBA" id="ARBA00022982"/>
    </source>
</evidence>
<comment type="cofactor">
    <cofactor evidence="12">
        <name>[2Fe-2S] cluster</name>
        <dbReference type="ChEBI" id="CHEBI:190135"/>
    </cofactor>
    <text evidence="12">Binds 1 [2Fe-2S] cluster per subunit.</text>
</comment>
<keyword evidence="7" id="KW-0249">Electron transport</keyword>
<evidence type="ECO:0000256" key="8">
    <source>
        <dbReference type="ARBA" id="ARBA00023004"/>
    </source>
</evidence>
<keyword evidence="6 11" id="KW-0274">FAD</keyword>
<dbReference type="AlphaFoldDB" id="A0AAI9T3V1"/>
<dbReference type="PROSITE" id="PS51384">
    <property type="entry name" value="FAD_FR"/>
    <property type="match status" value="1"/>
</dbReference>
<keyword evidence="4 12" id="KW-0001">2Fe-2S</keyword>
<evidence type="ECO:0000256" key="10">
    <source>
        <dbReference type="ARBA" id="ARBA00034078"/>
    </source>
</evidence>
<comment type="cofactor">
    <cofactor evidence="10">
        <name>[2Fe-2S] cluster</name>
        <dbReference type="ChEBI" id="CHEBI:190135"/>
    </cofactor>
</comment>
<sequence length="254" mass="28054">MTKQIIESTILLSNQQLGPDLWLATFKAPHLSKIARSGQFVLVEPQQQFFLKRPFSFFDINPVAETISIYYQCKGLGTWYMANQWKVGQVVQIQGPHGQGFQITPTIDDILIVAGGIGIAPMKALIDDLIKKEKKYHVIFGGRTKDALNVVTLFQDNNNFFLNTDDGSIGQQQNIVTALENYLTKSKPKLIIACGPDIVLTKINELAKAQQIATQISYESHMACGVGACMGCTKTIDGVNKKICTDGPIIVVEY</sequence>
<feature type="binding site" evidence="12">
    <location>
        <position position="229"/>
    </location>
    <ligand>
        <name>[2Fe-2S] cluster</name>
        <dbReference type="ChEBI" id="CHEBI:190135"/>
    </ligand>
</feature>
<evidence type="ECO:0000256" key="1">
    <source>
        <dbReference type="ARBA" id="ARBA00006422"/>
    </source>
</evidence>
<comment type="caution">
    <text evidence="14">The sequence shown here is derived from an EMBL/GenBank/DDBJ whole genome shotgun (WGS) entry which is preliminary data.</text>
</comment>
<feature type="domain" description="FAD-binding FR-type" evidence="13">
    <location>
        <begin position="1"/>
        <end position="103"/>
    </location>
</feature>
<evidence type="ECO:0000256" key="5">
    <source>
        <dbReference type="ARBA" id="ARBA00022723"/>
    </source>
</evidence>
<keyword evidence="3 11" id="KW-0285">Flavoprotein</keyword>
<dbReference type="SUPFAM" id="SSF52343">
    <property type="entry name" value="Ferredoxin reductase-like, C-terminal NADP-linked domain"/>
    <property type="match status" value="1"/>
</dbReference>
<accession>A0AAI9T3V1</accession>
<dbReference type="GO" id="GO:0051537">
    <property type="term" value="F:2 iron, 2 sulfur cluster binding"/>
    <property type="evidence" value="ECO:0007669"/>
    <property type="project" value="UniProtKB-KW"/>
</dbReference>
<evidence type="ECO:0000256" key="4">
    <source>
        <dbReference type="ARBA" id="ARBA00022714"/>
    </source>
</evidence>
<dbReference type="InterPro" id="IPR017927">
    <property type="entry name" value="FAD-bd_FR_type"/>
</dbReference>
<dbReference type="GO" id="GO:0016491">
    <property type="term" value="F:oxidoreductase activity"/>
    <property type="evidence" value="ECO:0007669"/>
    <property type="project" value="InterPro"/>
</dbReference>
<dbReference type="GO" id="GO:0006221">
    <property type="term" value="P:pyrimidine nucleotide biosynthetic process"/>
    <property type="evidence" value="ECO:0007669"/>
    <property type="project" value="InterPro"/>
</dbReference>
<dbReference type="GO" id="GO:0050660">
    <property type="term" value="F:flavin adenine dinucleotide binding"/>
    <property type="evidence" value="ECO:0007669"/>
    <property type="project" value="InterPro"/>
</dbReference>
<evidence type="ECO:0000313" key="14">
    <source>
        <dbReference type="EMBL" id="KAI93012.1"/>
    </source>
</evidence>
<evidence type="ECO:0000256" key="11">
    <source>
        <dbReference type="PIRSR" id="PIRSR006816-1"/>
    </source>
</evidence>
<name>A0AAI9T3V1_SPIME</name>
<dbReference type="EMBL" id="AGBZ02000001">
    <property type="protein sequence ID" value="KAI93012.1"/>
    <property type="molecule type" value="Genomic_DNA"/>
</dbReference>
<feature type="binding site" evidence="12">
    <location>
        <position position="232"/>
    </location>
    <ligand>
        <name>[2Fe-2S] cluster</name>
        <dbReference type="ChEBI" id="CHEBI:190135"/>
    </ligand>
</feature>
<evidence type="ECO:0000259" key="13">
    <source>
        <dbReference type="PROSITE" id="PS51384"/>
    </source>
</evidence>
<dbReference type="Pfam" id="PF10418">
    <property type="entry name" value="DHODB_Fe-S_bind"/>
    <property type="match status" value="1"/>
</dbReference>
<dbReference type="Gene3D" id="3.40.50.80">
    <property type="entry name" value="Nucleotide-binding domain of ferredoxin-NADP reductase (FNR) module"/>
    <property type="match status" value="1"/>
</dbReference>
<dbReference type="InterPro" id="IPR017938">
    <property type="entry name" value="Riboflavin_synthase-like_b-brl"/>
</dbReference>
<keyword evidence="5 12" id="KW-0479">Metal-binding</keyword>
<evidence type="ECO:0000256" key="3">
    <source>
        <dbReference type="ARBA" id="ARBA00022630"/>
    </source>
</evidence>
<dbReference type="Pfam" id="PF00175">
    <property type="entry name" value="NAD_binding_1"/>
    <property type="match status" value="1"/>
</dbReference>
<dbReference type="InterPro" id="IPR039261">
    <property type="entry name" value="FNR_nucleotide-bd"/>
</dbReference>
<comment type="cofactor">
    <cofactor evidence="11">
        <name>FAD</name>
        <dbReference type="ChEBI" id="CHEBI:57692"/>
    </cofactor>
    <text evidence="11">Binds 1 FAD per subunit.</text>
</comment>
<evidence type="ECO:0000313" key="15">
    <source>
        <dbReference type="Proteomes" id="UP000004057"/>
    </source>
</evidence>
<dbReference type="PANTHER" id="PTHR43513">
    <property type="entry name" value="DIHYDROOROTATE DEHYDROGENASE B (NAD(+)), ELECTRON TRANSFER SUBUNIT"/>
    <property type="match status" value="1"/>
</dbReference>
<evidence type="ECO:0000256" key="6">
    <source>
        <dbReference type="ARBA" id="ARBA00022827"/>
    </source>
</evidence>
<dbReference type="InterPro" id="IPR001433">
    <property type="entry name" value="OxRdtase_FAD/NAD-bd"/>
</dbReference>
<dbReference type="GO" id="GO:0046872">
    <property type="term" value="F:metal ion binding"/>
    <property type="evidence" value="ECO:0007669"/>
    <property type="project" value="UniProtKB-KW"/>
</dbReference>
<dbReference type="RefSeq" id="WP_004028181.1">
    <property type="nucleotide sequence ID" value="NZ_AGBZ02000001.1"/>
</dbReference>
<dbReference type="InterPro" id="IPR050353">
    <property type="entry name" value="PyrK_electron_transfer"/>
</dbReference>
<organism evidence="14 15">
    <name type="scientific">Spiroplasma melliferum KC3</name>
    <dbReference type="NCBI Taxonomy" id="570509"/>
    <lineage>
        <taxon>Bacteria</taxon>
        <taxon>Bacillati</taxon>
        <taxon>Mycoplasmatota</taxon>
        <taxon>Mollicutes</taxon>
        <taxon>Entomoplasmatales</taxon>
        <taxon>Spiroplasmataceae</taxon>
        <taxon>Spiroplasma</taxon>
    </lineage>
</organism>
<evidence type="ECO:0000256" key="9">
    <source>
        <dbReference type="ARBA" id="ARBA00023014"/>
    </source>
</evidence>